<name>A0ABP6PVX8_9ACTN</name>
<proteinExistence type="predicted"/>
<accession>A0ABP6PVX8</accession>
<evidence type="ECO:0000313" key="2">
    <source>
        <dbReference type="Proteomes" id="UP001501237"/>
    </source>
</evidence>
<dbReference type="EMBL" id="BAAAUV010000001">
    <property type="protein sequence ID" value="GAA3193230.1"/>
    <property type="molecule type" value="Genomic_DNA"/>
</dbReference>
<gene>
    <name evidence="1" type="ORF">GCM10010468_02430</name>
</gene>
<comment type="caution">
    <text evidence="1">The sequence shown here is derived from an EMBL/GenBank/DDBJ whole genome shotgun (WGS) entry which is preliminary data.</text>
</comment>
<organism evidence="1 2">
    <name type="scientific">Actinocorallia longicatena</name>
    <dbReference type="NCBI Taxonomy" id="111803"/>
    <lineage>
        <taxon>Bacteria</taxon>
        <taxon>Bacillati</taxon>
        <taxon>Actinomycetota</taxon>
        <taxon>Actinomycetes</taxon>
        <taxon>Streptosporangiales</taxon>
        <taxon>Thermomonosporaceae</taxon>
        <taxon>Actinocorallia</taxon>
    </lineage>
</organism>
<dbReference type="Proteomes" id="UP001501237">
    <property type="component" value="Unassembled WGS sequence"/>
</dbReference>
<protein>
    <submittedName>
        <fullName evidence="1">Uncharacterized protein</fullName>
    </submittedName>
</protein>
<reference evidence="2" key="1">
    <citation type="journal article" date="2019" name="Int. J. Syst. Evol. Microbiol.">
        <title>The Global Catalogue of Microorganisms (GCM) 10K type strain sequencing project: providing services to taxonomists for standard genome sequencing and annotation.</title>
        <authorList>
            <consortium name="The Broad Institute Genomics Platform"/>
            <consortium name="The Broad Institute Genome Sequencing Center for Infectious Disease"/>
            <person name="Wu L."/>
            <person name="Ma J."/>
        </authorList>
    </citation>
    <scope>NUCLEOTIDE SEQUENCE [LARGE SCALE GENOMIC DNA]</scope>
    <source>
        <strain evidence="2">JCM 9377</strain>
    </source>
</reference>
<evidence type="ECO:0000313" key="1">
    <source>
        <dbReference type="EMBL" id="GAA3193230.1"/>
    </source>
</evidence>
<sequence length="488" mass="52158">MSAVQAGWCWCSRCQSLVFSGFGSGVCHDGNPHYLSDSGPYSVPFGATAFGAQEGWRWCSRCQVLVYGGFGSGICHDGKPHHLNDSGPYSVPFGDAPYGAQDGWRWCSRCQVLVYGGFGSGVCHDGNPHYLSDSGPYSLPFSTGGADRVSHRFAIATFLFRSVLPDATGNLPWSRDLMRQVFVDHEYSVRNYWHRATCGLVDLQFDIVTPLFYPFEEYSQAEAQGRGGRNRTLDAARGYLADNGISLDGYDHLIVAVPTGPTDAGATGGDIAFDLAGASLAFLQHEVGHTLGFQHAFGPLIPPPDPFGSLYNDAYCVMGYTGPQSHAVQVPPISAGMIRDPAGFWRSERRVSAASLLRHSVPFRVSGRVTQIRGLLGGGARVFALAGTSSPPDAQLAVIRRPRHPNQYLTVEYRTATADDAGVNPAVVIHSIGAHDVGPGRGEVDPSWLETAIPATPGSTATVLGIRFVVRGSSPTSVDIDATPVPTP</sequence>
<dbReference type="SUPFAM" id="SSF55486">
    <property type="entry name" value="Metalloproteases ('zincins'), catalytic domain"/>
    <property type="match status" value="1"/>
</dbReference>
<dbReference type="RefSeq" id="WP_344821238.1">
    <property type="nucleotide sequence ID" value="NZ_BAAAUV010000001.1"/>
</dbReference>
<keyword evidence="2" id="KW-1185">Reference proteome</keyword>